<dbReference type="Proteomes" id="UP000280008">
    <property type="component" value="Unassembled WGS sequence"/>
</dbReference>
<dbReference type="OrthoDB" id="2080707at2"/>
<keyword evidence="4" id="KW-1185">Reference proteome</keyword>
<proteinExistence type="predicted"/>
<dbReference type="EMBL" id="RBKS01000001">
    <property type="protein sequence ID" value="RKR74757.1"/>
    <property type="molecule type" value="Genomic_DNA"/>
</dbReference>
<accession>A0A495IFH8</accession>
<dbReference type="Pfam" id="PF03432">
    <property type="entry name" value="Relaxase"/>
    <property type="match status" value="1"/>
</dbReference>
<feature type="region of interest" description="Disordered" evidence="1">
    <location>
        <begin position="382"/>
        <end position="482"/>
    </location>
</feature>
<dbReference type="AlphaFoldDB" id="A0A495IFH8"/>
<feature type="domain" description="MobA/VirD2-like nuclease" evidence="2">
    <location>
        <begin position="41"/>
        <end position="158"/>
    </location>
</feature>
<organism evidence="3 4">
    <name type="scientific">Frondihabitans australicus</name>
    <dbReference type="NCBI Taxonomy" id="386892"/>
    <lineage>
        <taxon>Bacteria</taxon>
        <taxon>Bacillati</taxon>
        <taxon>Actinomycetota</taxon>
        <taxon>Actinomycetes</taxon>
        <taxon>Micrococcales</taxon>
        <taxon>Microbacteriaceae</taxon>
        <taxon>Frondihabitans</taxon>
    </lineage>
</organism>
<evidence type="ECO:0000256" key="1">
    <source>
        <dbReference type="SAM" id="MobiDB-lite"/>
    </source>
</evidence>
<evidence type="ECO:0000259" key="2">
    <source>
        <dbReference type="Pfam" id="PF03432"/>
    </source>
</evidence>
<evidence type="ECO:0000313" key="4">
    <source>
        <dbReference type="Proteomes" id="UP000280008"/>
    </source>
</evidence>
<name>A0A495IFH8_9MICO</name>
<evidence type="ECO:0000313" key="3">
    <source>
        <dbReference type="EMBL" id="RKR74757.1"/>
    </source>
</evidence>
<dbReference type="InterPro" id="IPR005094">
    <property type="entry name" value="Endonuclease_MobA/VirD2"/>
</dbReference>
<reference evidence="3 4" key="1">
    <citation type="submission" date="2018-10" db="EMBL/GenBank/DDBJ databases">
        <title>Sequencing the genomes of 1000 actinobacteria strains.</title>
        <authorList>
            <person name="Klenk H.-P."/>
        </authorList>
    </citation>
    <scope>NUCLEOTIDE SEQUENCE [LARGE SCALE GENOMIC DNA]</scope>
    <source>
        <strain evidence="3 4">DSM 17894</strain>
    </source>
</reference>
<comment type="caution">
    <text evidence="3">The sequence shown here is derived from an EMBL/GenBank/DDBJ whole genome shotgun (WGS) entry which is preliminary data.</text>
</comment>
<protein>
    <submittedName>
        <fullName evidence="3">Relaxase/mobilization nuclease-like protein</fullName>
    </submittedName>
</protein>
<gene>
    <name evidence="3" type="ORF">C8E83_1886</name>
</gene>
<sequence>MSVTDVKPDYDLKASTDYLVLGKDAKRKTHLADGTNRLVPGFYCDAPDIASFVALGDELATRHGRKIKAQSYVLSFSPQELSVDNDADLQRVGDVAFLLAKKMHPHSPCLIVVHADGKGHAPHAHVKVLNHNMVTGKALTDHRMHWQVKQANDELMREVRHDVLDVQPKFAAPEWSRQRSEMTPFEVELGDRVAAARDEAGNATHAEGLFEPEAFMTAFEVACQQRGVRVEVSEHRIRHGGRGSRLAGDSVTGFTFAMRDESMPVPRWKRRKASSLSQDFTRDRLLLLLLDEKRLSSLQEDKRAIPTVRVAAVDRSEWELEAAAEETPTAAATVLSKALPETPVAPSFADRMRAALDEADLVAQTRSAEAISEYLSAKPARVSEANAELQPSTTTVDEPEVAEPHQQGPQPVLAAVPEPWGDSGSHLDVAPPIGSESVVAPVSLVGDEASADVDESQLADSRAVDDSSGPSDRIAPALATADHARQRRLARIRAELAADDADRDATHDGPSLT</sequence>
<dbReference type="RefSeq" id="WP_121369624.1">
    <property type="nucleotide sequence ID" value="NZ_RBKS01000001.1"/>
</dbReference>